<evidence type="ECO:0000313" key="1">
    <source>
        <dbReference type="EMBL" id="MFC6152202.1"/>
    </source>
</evidence>
<sequence>MRTRRRQPDVEVGCLQILLSRDRRAYVRWITAAGGEVQDVDLGRLATVAAVDWALRATLASTGFADDEVERLLAGACAAKSASGFARDLGVVEVVQAAPPPATLGGAVHVDVTQPAEGPFRLSWRVPSTPVDAPVDARTLVSAARVLAVAWALAETHGHGGAVRHALYAVRGGYATNGRFTPSSSSELMALLLQFGSARAESDEQAALRRASFRIV</sequence>
<dbReference type="RefSeq" id="WP_128220305.1">
    <property type="nucleotide sequence ID" value="NZ_CP034929.1"/>
</dbReference>
<proteinExistence type="predicted"/>
<dbReference type="EMBL" id="JBHSQI010000001">
    <property type="protein sequence ID" value="MFC6152202.1"/>
    <property type="molecule type" value="Genomic_DNA"/>
</dbReference>
<protein>
    <submittedName>
        <fullName evidence="1">Uncharacterized protein</fullName>
    </submittedName>
</protein>
<comment type="caution">
    <text evidence="1">The sequence shown here is derived from an EMBL/GenBank/DDBJ whole genome shotgun (WGS) entry which is preliminary data.</text>
</comment>
<organism evidence="1 2">
    <name type="scientific">Nocardioides yefusunii</name>
    <dbReference type="NCBI Taxonomy" id="2500546"/>
    <lineage>
        <taxon>Bacteria</taxon>
        <taxon>Bacillati</taxon>
        <taxon>Actinomycetota</taxon>
        <taxon>Actinomycetes</taxon>
        <taxon>Propionibacteriales</taxon>
        <taxon>Nocardioidaceae</taxon>
        <taxon>Nocardioides</taxon>
    </lineage>
</organism>
<accession>A0ABW1QTL4</accession>
<name>A0ABW1QTL4_9ACTN</name>
<gene>
    <name evidence="1" type="ORF">ACFPWU_00775</name>
</gene>
<evidence type="ECO:0000313" key="2">
    <source>
        <dbReference type="Proteomes" id="UP001596098"/>
    </source>
</evidence>
<reference evidence="2" key="1">
    <citation type="journal article" date="2019" name="Int. J. Syst. Evol. Microbiol.">
        <title>The Global Catalogue of Microorganisms (GCM) 10K type strain sequencing project: providing services to taxonomists for standard genome sequencing and annotation.</title>
        <authorList>
            <consortium name="The Broad Institute Genomics Platform"/>
            <consortium name="The Broad Institute Genome Sequencing Center for Infectious Disease"/>
            <person name="Wu L."/>
            <person name="Ma J."/>
        </authorList>
    </citation>
    <scope>NUCLEOTIDE SEQUENCE [LARGE SCALE GENOMIC DNA]</scope>
    <source>
        <strain evidence="2">DFY28</strain>
    </source>
</reference>
<keyword evidence="2" id="KW-1185">Reference proteome</keyword>
<dbReference type="Proteomes" id="UP001596098">
    <property type="component" value="Unassembled WGS sequence"/>
</dbReference>